<evidence type="ECO:0000256" key="2">
    <source>
        <dbReference type="ARBA" id="ARBA00007336"/>
    </source>
</evidence>
<dbReference type="Pfam" id="PF05890">
    <property type="entry name" value="Ebp2"/>
    <property type="match status" value="1"/>
</dbReference>
<evidence type="ECO:0000256" key="3">
    <source>
        <dbReference type="ARBA" id="ARBA00022517"/>
    </source>
</evidence>
<feature type="compositionally biased region" description="Basic residues" evidence="6">
    <location>
        <begin position="22"/>
        <end position="39"/>
    </location>
</feature>
<feature type="compositionally biased region" description="Basic and acidic residues" evidence="6">
    <location>
        <begin position="9"/>
        <end position="21"/>
    </location>
</feature>
<evidence type="ECO:0000313" key="8">
    <source>
        <dbReference type="EMBL" id="WPB04818.1"/>
    </source>
</evidence>
<dbReference type="AlphaFoldDB" id="A0A2G5HQN4"/>
<evidence type="ECO:0000313" key="7">
    <source>
        <dbReference type="EMBL" id="PIA94861.1"/>
    </source>
</evidence>
<dbReference type="PANTHER" id="PTHR13028">
    <property type="entry name" value="RRNA PROCESSING PROTEIN EBNA1-BINDING PROTEIN-RELATED"/>
    <property type="match status" value="1"/>
</dbReference>
<keyword evidence="3" id="KW-0690">Ribosome biogenesis</keyword>
<evidence type="ECO:0000256" key="5">
    <source>
        <dbReference type="ARBA" id="ARBA00023242"/>
    </source>
</evidence>
<accession>A0A2G5HQN4</accession>
<reference evidence="7 9" key="1">
    <citation type="submission" date="2015-10" db="EMBL/GenBank/DDBJ databases">
        <title>The cercosporin biosynthetic gene cluster was horizontally transferred to several fungal lineages and shown to be expanded in Cercospora beticola based on microsynteny with recipient genomes.</title>
        <authorList>
            <person name="De Jonge R."/>
            <person name="Ebert M.K."/>
            <person name="Suttle J.C."/>
            <person name="Jurick Ii W.M."/>
            <person name="Secor G.A."/>
            <person name="Thomma B.P."/>
            <person name="Van De Peer Y."/>
            <person name="Bolton M.D."/>
        </authorList>
    </citation>
    <scope>NUCLEOTIDE SEQUENCE [LARGE SCALE GENOMIC DNA]</scope>
    <source>
        <strain evidence="7 9">09-40</strain>
    </source>
</reference>
<protein>
    <submittedName>
        <fullName evidence="7">Putative rRNA-processing protein ebp2</fullName>
    </submittedName>
</protein>
<organism evidence="7 9">
    <name type="scientific">Cercospora beticola</name>
    <name type="common">Sugarbeet leaf spot fungus</name>
    <dbReference type="NCBI Taxonomy" id="122368"/>
    <lineage>
        <taxon>Eukaryota</taxon>
        <taxon>Fungi</taxon>
        <taxon>Dikarya</taxon>
        <taxon>Ascomycota</taxon>
        <taxon>Pezizomycotina</taxon>
        <taxon>Dothideomycetes</taxon>
        <taxon>Dothideomycetidae</taxon>
        <taxon>Mycosphaerellales</taxon>
        <taxon>Mycosphaerellaceae</taxon>
        <taxon>Cercospora</taxon>
    </lineage>
</organism>
<dbReference type="Proteomes" id="UP000230605">
    <property type="component" value="Chromosome 6"/>
</dbReference>
<dbReference type="PANTHER" id="PTHR13028:SF0">
    <property type="entry name" value="RRNA-PROCESSING PROTEIN EBP2-RELATED"/>
    <property type="match status" value="1"/>
</dbReference>
<gene>
    <name evidence="7" type="ORF">CB0940_08249</name>
    <name evidence="8" type="ORF">RHO25_009465</name>
</gene>
<dbReference type="GO" id="GO:0030687">
    <property type="term" value="C:preribosome, large subunit precursor"/>
    <property type="evidence" value="ECO:0007669"/>
    <property type="project" value="TreeGrafter"/>
</dbReference>
<feature type="compositionally biased region" description="Acidic residues" evidence="6">
    <location>
        <begin position="117"/>
        <end position="131"/>
    </location>
</feature>
<keyword evidence="5" id="KW-0539">Nucleus</keyword>
<feature type="region of interest" description="Disordered" evidence="6">
    <location>
        <begin position="334"/>
        <end position="353"/>
    </location>
</feature>
<feature type="region of interest" description="Disordered" evidence="6">
    <location>
        <begin position="1"/>
        <end position="188"/>
    </location>
</feature>
<reference evidence="8 10" key="2">
    <citation type="submission" date="2023-09" db="EMBL/GenBank/DDBJ databases">
        <title>Complete-Gapless Cercospora beticola genome.</title>
        <authorList>
            <person name="Wyatt N.A."/>
            <person name="Spanner R.E."/>
            <person name="Bolton M.D."/>
        </authorList>
    </citation>
    <scope>NUCLEOTIDE SEQUENCE [LARGE SCALE GENOMIC DNA]</scope>
    <source>
        <strain evidence="8">Cb09-40</strain>
    </source>
</reference>
<dbReference type="InterPro" id="IPR008610">
    <property type="entry name" value="Ebp2"/>
</dbReference>
<evidence type="ECO:0000313" key="10">
    <source>
        <dbReference type="Proteomes" id="UP001302367"/>
    </source>
</evidence>
<evidence type="ECO:0000256" key="4">
    <source>
        <dbReference type="ARBA" id="ARBA00023054"/>
    </source>
</evidence>
<dbReference type="Proteomes" id="UP001302367">
    <property type="component" value="Chromosome 6"/>
</dbReference>
<dbReference type="GO" id="GO:0042273">
    <property type="term" value="P:ribosomal large subunit biogenesis"/>
    <property type="evidence" value="ECO:0007669"/>
    <property type="project" value="TreeGrafter"/>
</dbReference>
<feature type="region of interest" description="Disordered" evidence="6">
    <location>
        <begin position="360"/>
        <end position="431"/>
    </location>
</feature>
<feature type="compositionally biased region" description="Basic residues" evidence="6">
    <location>
        <begin position="414"/>
        <end position="431"/>
    </location>
</feature>
<dbReference type="EMBL" id="LKMD01000104">
    <property type="protein sequence ID" value="PIA94861.1"/>
    <property type="molecule type" value="Genomic_DNA"/>
</dbReference>
<dbReference type="OrthoDB" id="443772at2759"/>
<sequence>MAKALKLKAALDRQKGVDHKLEKQKKKQKEAEKRKRAKQSKNDADEGDENEGDEVDFSALENVLAGAEVIEVDGEEKVDKRQKPKAGNRKERRAAMLAAKAAAEAEEIANGGKKEEDAEGWETDESEDAEDANGGVEIGPLSDESESESEIENDAAEDDEDDEEDEEDIPLSDLESLASEDKEDVVPHQRLTINNTAALARSLKSIALPADLPFSAVQAITSEEPVQIADVEDDLNRELAFYRQSLNAVAAARSKLKAEGVPFSRPTDYFAEMVKSEEQMGKVRAKLLDTEARKKASSDARRQRDLKKFGKQVQIAKLQERQKEKTATLDRIQTLKRKRQGADLAANEDDPFDVALEDAATTAAKDKAERRAKGDGPNRKRQKKNEKFGFGGKKRFSKSNDAKSTADDSGYSVKKMKAGSKRPGKSKRART</sequence>
<dbReference type="EMBL" id="CP134189">
    <property type="protein sequence ID" value="WPB04818.1"/>
    <property type="molecule type" value="Genomic_DNA"/>
</dbReference>
<evidence type="ECO:0000313" key="9">
    <source>
        <dbReference type="Proteomes" id="UP000230605"/>
    </source>
</evidence>
<feature type="compositionally biased region" description="Basic residues" evidence="6">
    <location>
        <begin position="82"/>
        <end position="92"/>
    </location>
</feature>
<dbReference type="GO" id="GO:0005730">
    <property type="term" value="C:nucleolus"/>
    <property type="evidence" value="ECO:0007669"/>
    <property type="project" value="UniProtKB-SubCell"/>
</dbReference>
<keyword evidence="10" id="KW-1185">Reference proteome</keyword>
<dbReference type="GO" id="GO:0034399">
    <property type="term" value="C:nuclear periphery"/>
    <property type="evidence" value="ECO:0007669"/>
    <property type="project" value="TreeGrafter"/>
</dbReference>
<comment type="subcellular location">
    <subcellularLocation>
        <location evidence="1">Nucleus</location>
        <location evidence="1">Nucleolus</location>
    </subcellularLocation>
</comment>
<evidence type="ECO:0000256" key="1">
    <source>
        <dbReference type="ARBA" id="ARBA00004604"/>
    </source>
</evidence>
<keyword evidence="4" id="KW-0175">Coiled coil</keyword>
<feature type="compositionally biased region" description="Basic and acidic residues" evidence="6">
    <location>
        <begin position="364"/>
        <end position="378"/>
    </location>
</feature>
<dbReference type="GO" id="GO:0006364">
    <property type="term" value="P:rRNA processing"/>
    <property type="evidence" value="ECO:0007669"/>
    <property type="project" value="TreeGrafter"/>
</dbReference>
<proteinExistence type="inferred from homology"/>
<feature type="compositionally biased region" description="Acidic residues" evidence="6">
    <location>
        <begin position="45"/>
        <end position="56"/>
    </location>
</feature>
<feature type="compositionally biased region" description="Acidic residues" evidence="6">
    <location>
        <begin position="143"/>
        <end position="170"/>
    </location>
</feature>
<comment type="similarity">
    <text evidence="2">Belongs to the EBP2 family.</text>
</comment>
<name>A0A2G5HQN4_CERBT</name>
<evidence type="ECO:0000256" key="6">
    <source>
        <dbReference type="SAM" id="MobiDB-lite"/>
    </source>
</evidence>